<comment type="similarity">
    <text evidence="2">Belongs to the TspO/BZRP family.</text>
</comment>
<dbReference type="AlphaFoldDB" id="A0A1B6L1U6"/>
<evidence type="ECO:0000256" key="6">
    <source>
        <dbReference type="SAM" id="Phobius"/>
    </source>
</evidence>
<evidence type="ECO:0000256" key="3">
    <source>
        <dbReference type="ARBA" id="ARBA00022692"/>
    </source>
</evidence>
<gene>
    <name evidence="7" type="ORF">g.8474</name>
</gene>
<dbReference type="PANTHER" id="PTHR10057:SF0">
    <property type="entry name" value="TRANSLOCATOR PROTEIN"/>
    <property type="match status" value="1"/>
</dbReference>
<dbReference type="Gene3D" id="1.20.1260.100">
    <property type="entry name" value="TspO/MBR protein"/>
    <property type="match status" value="1"/>
</dbReference>
<keyword evidence="4 6" id="KW-1133">Transmembrane helix</keyword>
<evidence type="ECO:0008006" key="8">
    <source>
        <dbReference type="Google" id="ProtNLM"/>
    </source>
</evidence>
<dbReference type="EMBL" id="GEBQ01022463">
    <property type="protein sequence ID" value="JAT17514.1"/>
    <property type="molecule type" value="Transcribed_RNA"/>
</dbReference>
<accession>A0A1B6L1U6</accession>
<comment type="subcellular location">
    <subcellularLocation>
        <location evidence="1">Membrane</location>
        <topology evidence="1">Multi-pass membrane protein</topology>
    </subcellularLocation>
</comment>
<feature type="transmembrane region" description="Helical" evidence="6">
    <location>
        <begin position="12"/>
        <end position="31"/>
    </location>
</feature>
<keyword evidence="3 6" id="KW-0812">Transmembrane</keyword>
<organism evidence="7">
    <name type="scientific">Graphocephala atropunctata</name>
    <dbReference type="NCBI Taxonomy" id="36148"/>
    <lineage>
        <taxon>Eukaryota</taxon>
        <taxon>Metazoa</taxon>
        <taxon>Ecdysozoa</taxon>
        <taxon>Arthropoda</taxon>
        <taxon>Hexapoda</taxon>
        <taxon>Insecta</taxon>
        <taxon>Pterygota</taxon>
        <taxon>Neoptera</taxon>
        <taxon>Paraneoptera</taxon>
        <taxon>Hemiptera</taxon>
        <taxon>Auchenorrhyncha</taxon>
        <taxon>Membracoidea</taxon>
        <taxon>Cicadellidae</taxon>
        <taxon>Cicadellinae</taxon>
        <taxon>Cicadellini</taxon>
        <taxon>Graphocephala</taxon>
    </lineage>
</organism>
<evidence type="ECO:0000313" key="7">
    <source>
        <dbReference type="EMBL" id="JAT17514.1"/>
    </source>
</evidence>
<evidence type="ECO:0000256" key="2">
    <source>
        <dbReference type="ARBA" id="ARBA00007524"/>
    </source>
</evidence>
<dbReference type="CDD" id="cd15904">
    <property type="entry name" value="TSPO_MBR"/>
    <property type="match status" value="1"/>
</dbReference>
<evidence type="ECO:0000256" key="4">
    <source>
        <dbReference type="ARBA" id="ARBA00022989"/>
    </source>
</evidence>
<protein>
    <recommendedName>
        <fullName evidence="8">Translocator protein</fullName>
    </recommendedName>
</protein>
<feature type="transmembrane region" description="Helical" evidence="6">
    <location>
        <begin position="51"/>
        <end position="72"/>
    </location>
</feature>
<feature type="transmembrane region" description="Helical" evidence="6">
    <location>
        <begin position="137"/>
        <end position="159"/>
    </location>
</feature>
<dbReference type="GO" id="GO:0005741">
    <property type="term" value="C:mitochondrial outer membrane"/>
    <property type="evidence" value="ECO:0007669"/>
    <property type="project" value="TreeGrafter"/>
</dbReference>
<keyword evidence="5 6" id="KW-0472">Membrane</keyword>
<dbReference type="PANTHER" id="PTHR10057">
    <property type="entry name" value="PERIPHERAL-TYPE BENZODIAZEPINE RECEPTOR"/>
    <property type="match status" value="1"/>
</dbReference>
<dbReference type="InterPro" id="IPR038330">
    <property type="entry name" value="TspO/MBR-related_sf"/>
</dbReference>
<reference evidence="7" key="1">
    <citation type="submission" date="2015-11" db="EMBL/GenBank/DDBJ databases">
        <title>De novo transcriptome assembly of four potential Pierce s Disease insect vectors from Arizona vineyards.</title>
        <authorList>
            <person name="Tassone E.E."/>
        </authorList>
    </citation>
    <scope>NUCLEOTIDE SEQUENCE</scope>
</reference>
<sequence>MCDMMSKIQWPMVGAIALPHVGAFISVRFLGDDWRPWFETLRKPSWTPPGYVIGAVWKCLYTGIGYASYLVWKEGGGFNGAAKIPLAVYAAQMSLNYAWSPIFFGKHALKEAFYEILLLDAAVAGTGYLFYQVSPLAGYLYIPYLMWLSLATVINYRIWRGNPSIKAK</sequence>
<proteinExistence type="inferred from homology"/>
<name>A0A1B6L1U6_9HEMI</name>
<dbReference type="GO" id="GO:0033013">
    <property type="term" value="P:tetrapyrrole metabolic process"/>
    <property type="evidence" value="ECO:0007669"/>
    <property type="project" value="UniProtKB-ARBA"/>
</dbReference>
<dbReference type="Pfam" id="PF03073">
    <property type="entry name" value="TspO_MBR"/>
    <property type="match status" value="1"/>
</dbReference>
<evidence type="ECO:0000256" key="1">
    <source>
        <dbReference type="ARBA" id="ARBA00004141"/>
    </source>
</evidence>
<dbReference type="InterPro" id="IPR004307">
    <property type="entry name" value="TspO_MBR"/>
</dbReference>
<dbReference type="PIRSF" id="PIRSF005859">
    <property type="entry name" value="PBR"/>
    <property type="match status" value="1"/>
</dbReference>
<dbReference type="FunFam" id="1.20.1260.100:FF:000001">
    <property type="entry name" value="translocator protein 2"/>
    <property type="match status" value="1"/>
</dbReference>
<evidence type="ECO:0000256" key="5">
    <source>
        <dbReference type="ARBA" id="ARBA00023136"/>
    </source>
</evidence>